<feature type="region of interest" description="Disordered" evidence="1">
    <location>
        <begin position="1"/>
        <end position="23"/>
    </location>
</feature>
<evidence type="ECO:0000256" key="1">
    <source>
        <dbReference type="SAM" id="MobiDB-lite"/>
    </source>
</evidence>
<reference evidence="3" key="4">
    <citation type="journal article" date="2015" name="PLoS ONE">
        <title>Comprehensive Evaluation of Toxoplasma gondii VEG and Neospora caninum LIV Genomes with Tachyzoite Stage Transcriptome and Proteome Defines Novel Transcript Features.</title>
        <authorList>
            <person name="Ramaprasad A."/>
            <person name="Mourier T."/>
            <person name="Naeem R."/>
            <person name="Malas T.B."/>
            <person name="Moussa E."/>
            <person name="Panigrahi A."/>
            <person name="Vermont S.J."/>
            <person name="Otto T.D."/>
            <person name="Wastling J."/>
            <person name="Pain A."/>
        </authorList>
    </citation>
    <scope>NUCLEOTIDE SEQUENCE</scope>
    <source>
        <strain evidence="3">Liverpool</strain>
    </source>
</reference>
<dbReference type="AlphaFoldDB" id="F0VQ68"/>
<keyword evidence="4" id="KW-1185">Reference proteome</keyword>
<dbReference type="RefSeq" id="XP_003885891.1">
    <property type="nucleotide sequence ID" value="XM_003885842.1"/>
</dbReference>
<gene>
    <name evidence="3" type="ORF">BN1204_062910</name>
    <name evidence="2" type="ORF">NCLIV_062910</name>
</gene>
<dbReference type="EMBL" id="LN714487">
    <property type="protein sequence ID" value="CEL70609.1"/>
    <property type="molecule type" value="Genomic_DNA"/>
</dbReference>
<proteinExistence type="predicted"/>
<feature type="compositionally biased region" description="Acidic residues" evidence="1">
    <location>
        <begin position="206"/>
        <end position="222"/>
    </location>
</feature>
<evidence type="ECO:0000313" key="2">
    <source>
        <dbReference type="EMBL" id="CBZ55865.1"/>
    </source>
</evidence>
<dbReference type="OrthoDB" id="359189at2759"/>
<dbReference type="VEuPathDB" id="ToxoDB:NCLIV_062910"/>
<feature type="region of interest" description="Disordered" evidence="1">
    <location>
        <begin position="53"/>
        <end position="105"/>
    </location>
</feature>
<evidence type="ECO:0000313" key="3">
    <source>
        <dbReference type="EMBL" id="CEL70609.1"/>
    </source>
</evidence>
<reference evidence="2" key="2">
    <citation type="submission" date="2011-03" db="EMBL/GenBank/DDBJ databases">
        <title>Comparative genomics and transcriptomics of Neospora caninum and Toxoplasma gondii.</title>
        <authorList>
            <person name="Reid A.J."/>
            <person name="Sohal A."/>
            <person name="Harris D."/>
            <person name="Quail M."/>
            <person name="Sanders M."/>
            <person name="Berriman M."/>
            <person name="Wastling J.M."/>
            <person name="Pain A."/>
        </authorList>
    </citation>
    <scope>NUCLEOTIDE SEQUENCE</scope>
    <source>
        <strain evidence="2">Liverpool</strain>
    </source>
</reference>
<dbReference type="EMBL" id="FR823393">
    <property type="protein sequence ID" value="CBZ55865.1"/>
    <property type="molecule type" value="Genomic_DNA"/>
</dbReference>
<name>F0VQ68_NEOCL</name>
<dbReference type="InParanoid" id="F0VQ68"/>
<evidence type="ECO:0000313" key="4">
    <source>
        <dbReference type="Proteomes" id="UP000007494"/>
    </source>
</evidence>
<feature type="region of interest" description="Disordered" evidence="1">
    <location>
        <begin position="135"/>
        <end position="157"/>
    </location>
</feature>
<reference evidence="2" key="1">
    <citation type="submission" date="2011-02" db="EMBL/GenBank/DDBJ databases">
        <authorList>
            <person name="Aslett M."/>
        </authorList>
    </citation>
    <scope>NUCLEOTIDE SEQUENCE</scope>
    <source>
        <strain evidence="2">Liverpool</strain>
    </source>
</reference>
<dbReference type="eggNOG" id="ENOG502QZVZ">
    <property type="taxonomic scope" value="Eukaryota"/>
</dbReference>
<sequence>MNHSSSFASSATAQTAPAVSRTPTRLAVGDILGKQPEIRPGLSVAGLGESKVASSFAQQPLGRAATMSRRKVNDAVGTSLPKESDRETPSSPRAKDERLSAGDKMGGVYVSKTTLSLGEGGLKQAAGLLKSKSGLAPSESASVGAPAHQSRKDDTGTKAWIEKLRSETAVLSRQQPIERQKTARLAESASTKKLDTAWSEPPQEVLEPELDVGDGDELGDEPGDYRVPVMDGKSFKPSDPRVWNGEWLHRRIVNPVHSRSNQERCAFTQSNDWLIFALHHQYVRPLRSSDWLPGEACVSQRDSFQLPPGSAKYSSSSLGIPQTAWEPFIFPNPPRPFLLRNKAFNSSAKTWIPSRKVKAGLVGGAEEACNLTQSEWLDLERMLWFDPEPRLEKPYRLYADSKTCIKGSVLDIGHMMRIGW</sequence>
<dbReference type="Proteomes" id="UP000007494">
    <property type="component" value="Chromosome XII"/>
</dbReference>
<feature type="compositionally biased region" description="Basic and acidic residues" evidence="1">
    <location>
        <begin position="82"/>
        <end position="101"/>
    </location>
</feature>
<feature type="region of interest" description="Disordered" evidence="1">
    <location>
        <begin position="172"/>
        <end position="233"/>
    </location>
</feature>
<dbReference type="GeneID" id="13445088"/>
<feature type="compositionally biased region" description="Low complexity" evidence="1">
    <location>
        <begin position="1"/>
        <end position="20"/>
    </location>
</feature>
<protein>
    <submittedName>
        <fullName evidence="2">Uncharacterized protein</fullName>
    </submittedName>
</protein>
<organism evidence="2 4">
    <name type="scientific">Neospora caninum (strain Liverpool)</name>
    <dbReference type="NCBI Taxonomy" id="572307"/>
    <lineage>
        <taxon>Eukaryota</taxon>
        <taxon>Sar</taxon>
        <taxon>Alveolata</taxon>
        <taxon>Apicomplexa</taxon>
        <taxon>Conoidasida</taxon>
        <taxon>Coccidia</taxon>
        <taxon>Eucoccidiorida</taxon>
        <taxon>Eimeriorina</taxon>
        <taxon>Sarcocystidae</taxon>
        <taxon>Neospora</taxon>
    </lineage>
</organism>
<accession>F0VQ68</accession>
<dbReference type="OMA" id="AWEPFIF"/>
<reference evidence="4" key="3">
    <citation type="journal article" date="2012" name="PLoS Pathog.">
        <title>Comparative genomics of the apicomplexan parasites Toxoplasma gondii and Neospora caninum: Coccidia differing in host range and transmission strategy.</title>
        <authorList>
            <person name="Reid A.J."/>
            <person name="Vermont S.J."/>
            <person name="Cotton J.A."/>
            <person name="Harris D."/>
            <person name="Hill-Cawthorne G.A."/>
            <person name="Konen-Waisman S."/>
            <person name="Latham S.M."/>
            <person name="Mourier T."/>
            <person name="Norton R."/>
            <person name="Quail M.A."/>
            <person name="Sanders M."/>
            <person name="Shanmugam D."/>
            <person name="Sohal A."/>
            <person name="Wasmuth J.D."/>
            <person name="Brunk B."/>
            <person name="Grigg M.E."/>
            <person name="Howard J.C."/>
            <person name="Parkinson J."/>
            <person name="Roos D.S."/>
            <person name="Trees A.J."/>
            <person name="Berriman M."/>
            <person name="Pain A."/>
            <person name="Wastling J.M."/>
        </authorList>
    </citation>
    <scope>NUCLEOTIDE SEQUENCE [LARGE SCALE GENOMIC DNA]</scope>
    <source>
        <strain evidence="4">Liverpool</strain>
    </source>
</reference>